<feature type="domain" description="Clip" evidence="8">
    <location>
        <begin position="406"/>
        <end position="449"/>
    </location>
</feature>
<evidence type="ECO:0000259" key="8">
    <source>
        <dbReference type="PROSITE" id="PS51888"/>
    </source>
</evidence>
<organism evidence="9 10">
    <name type="scientific">Trichonephila clavata</name>
    <name type="common">Joro spider</name>
    <name type="synonym">Nephila clavata</name>
    <dbReference type="NCBI Taxonomy" id="2740835"/>
    <lineage>
        <taxon>Eukaryota</taxon>
        <taxon>Metazoa</taxon>
        <taxon>Ecdysozoa</taxon>
        <taxon>Arthropoda</taxon>
        <taxon>Chelicerata</taxon>
        <taxon>Arachnida</taxon>
        <taxon>Araneae</taxon>
        <taxon>Araneomorphae</taxon>
        <taxon>Entelegynae</taxon>
        <taxon>Araneoidea</taxon>
        <taxon>Nephilidae</taxon>
        <taxon>Trichonephila</taxon>
    </lineage>
</organism>
<gene>
    <name evidence="9" type="ORF">TNCT_426951</name>
</gene>
<dbReference type="InterPro" id="IPR001254">
    <property type="entry name" value="Trypsin_dom"/>
</dbReference>
<dbReference type="InterPro" id="IPR001314">
    <property type="entry name" value="Peptidase_S1A"/>
</dbReference>
<keyword evidence="10" id="KW-1185">Reference proteome</keyword>
<dbReference type="PROSITE" id="PS00134">
    <property type="entry name" value="TRYPSIN_HIS"/>
    <property type="match status" value="1"/>
</dbReference>
<sequence length="747" mass="83840">MLDRLSVSSDSFVPSVWQFTGTLYSMECSSLKFSSFVNVFSIILYVTTAIFRASSEPIKFEIRTNDNETENNYYRSVPFSLGTKKITTNKSDFRDSTESSTVQLKEQKNQNTDKSYDLERGSFYYASGSNTRQDNTSVHLFVKSYTPKNNNVLVNSENNANKDGNSCVGSCSEKINKASENEFPSINRIPKTNIKDFYKKNEMRVSNKNSTGNRLVEDKLHNDSSRIYSDYSKENDTNDAELIDDSFQNNSFQFPQRNTSESFDNVPSPILYRSRSFSEDVEDHDEDSEFSWIESASQDSTDSRNGFNDSYSTAEVYFSPSGIQGRRSHSEDYSENPSPSSSNVVKRSGGRSLLPVLPVAERSGNEENSGEKNETNEEQLKEYITKLRQARAAGVIFTDEGANQQQCKTSDQSTGTCRPLPECRAVMDTIRSQMPTICRWRNDMPIVCCPNPTLSRKFKLTGCGIRTIRGLRRGRQIRPIGLVPGLEPQANKSNMRPSIAGGEESQVGAWPWMAGIYTRNFGIENFLCGAAIINDKHLVTAAHCFGSRGNARVLPTRYSVRVGSIKVLEGTQHLIDEIIIHPQYIPRQHYNDIAVIRLKDSINFENNIQPICLPTAPEMRRKKLLGREVTVTGWGDQDFGGKRASILREVNVKVINVSSCDKSYEEVRGSSLPRGITRQFICAGVPEGGKDACQRDSGGPLMLLENSAWILVGVVSFGFQCARAEYPGVYTRVTDYLDWLQEVVTET</sequence>
<dbReference type="InterPro" id="IPR009003">
    <property type="entry name" value="Peptidase_S1_PA"/>
</dbReference>
<dbReference type="PRINTS" id="PR00722">
    <property type="entry name" value="CHYMOTRYPSIN"/>
</dbReference>
<dbReference type="Gene3D" id="2.40.10.10">
    <property type="entry name" value="Trypsin-like serine proteases"/>
    <property type="match status" value="1"/>
</dbReference>
<keyword evidence="3" id="KW-0378">Hydrolase</keyword>
<dbReference type="SUPFAM" id="SSF50494">
    <property type="entry name" value="Trypsin-like serine proteases"/>
    <property type="match status" value="1"/>
</dbReference>
<feature type="compositionally biased region" description="Polar residues" evidence="6">
    <location>
        <begin position="294"/>
        <end position="313"/>
    </location>
</feature>
<evidence type="ECO:0000313" key="9">
    <source>
        <dbReference type="EMBL" id="GFQ79921.1"/>
    </source>
</evidence>
<evidence type="ECO:0000256" key="5">
    <source>
        <dbReference type="ARBA" id="ARBA00023157"/>
    </source>
</evidence>
<dbReference type="AlphaFoldDB" id="A0A8X6KPY8"/>
<evidence type="ECO:0000256" key="6">
    <source>
        <dbReference type="SAM" id="MobiDB-lite"/>
    </source>
</evidence>
<comment type="caution">
    <text evidence="9">The sequence shown here is derived from an EMBL/GenBank/DDBJ whole genome shotgun (WGS) entry which is preliminary data.</text>
</comment>
<dbReference type="OrthoDB" id="6380398at2759"/>
<protein>
    <submittedName>
        <fullName evidence="9">Clotting factor B</fullName>
    </submittedName>
</protein>
<dbReference type="EMBL" id="BMAO01012243">
    <property type="protein sequence ID" value="GFQ79921.1"/>
    <property type="molecule type" value="Genomic_DNA"/>
</dbReference>
<dbReference type="PROSITE" id="PS51888">
    <property type="entry name" value="CLIP"/>
    <property type="match status" value="1"/>
</dbReference>
<keyword evidence="1" id="KW-0645">Protease</keyword>
<feature type="region of interest" description="Disordered" evidence="6">
    <location>
        <begin position="277"/>
        <end position="377"/>
    </location>
</feature>
<evidence type="ECO:0000256" key="1">
    <source>
        <dbReference type="ARBA" id="ARBA00022670"/>
    </source>
</evidence>
<dbReference type="PANTHER" id="PTHR24252:SF7">
    <property type="entry name" value="HYALIN"/>
    <property type="match status" value="1"/>
</dbReference>
<name>A0A8X6KPY8_TRICU</name>
<evidence type="ECO:0000256" key="4">
    <source>
        <dbReference type="ARBA" id="ARBA00022825"/>
    </source>
</evidence>
<feature type="compositionally biased region" description="Basic and acidic residues" evidence="6">
    <location>
        <begin position="363"/>
        <end position="377"/>
    </location>
</feature>
<dbReference type="PANTHER" id="PTHR24252">
    <property type="entry name" value="ACROSIN-RELATED"/>
    <property type="match status" value="1"/>
</dbReference>
<dbReference type="PROSITE" id="PS50240">
    <property type="entry name" value="TRYPSIN_DOM"/>
    <property type="match status" value="1"/>
</dbReference>
<dbReference type="SMART" id="SM00680">
    <property type="entry name" value="CLIP"/>
    <property type="match status" value="1"/>
</dbReference>
<dbReference type="GO" id="GO:0006508">
    <property type="term" value="P:proteolysis"/>
    <property type="evidence" value="ECO:0007669"/>
    <property type="project" value="UniProtKB-KW"/>
</dbReference>
<dbReference type="InterPro" id="IPR018114">
    <property type="entry name" value="TRYPSIN_HIS"/>
</dbReference>
<dbReference type="InterPro" id="IPR043504">
    <property type="entry name" value="Peptidase_S1_PA_chymotrypsin"/>
</dbReference>
<dbReference type="CDD" id="cd00190">
    <property type="entry name" value="Tryp_SPc"/>
    <property type="match status" value="1"/>
</dbReference>
<evidence type="ECO:0000259" key="7">
    <source>
        <dbReference type="PROSITE" id="PS50240"/>
    </source>
</evidence>
<evidence type="ECO:0000256" key="3">
    <source>
        <dbReference type="ARBA" id="ARBA00022801"/>
    </source>
</evidence>
<dbReference type="Pfam" id="PF00089">
    <property type="entry name" value="Trypsin"/>
    <property type="match status" value="1"/>
</dbReference>
<dbReference type="SMART" id="SM00020">
    <property type="entry name" value="Tryp_SPc"/>
    <property type="match status" value="1"/>
</dbReference>
<dbReference type="InterPro" id="IPR022700">
    <property type="entry name" value="CLIP"/>
</dbReference>
<dbReference type="Proteomes" id="UP000887116">
    <property type="component" value="Unassembled WGS sequence"/>
</dbReference>
<evidence type="ECO:0000313" key="10">
    <source>
        <dbReference type="Proteomes" id="UP000887116"/>
    </source>
</evidence>
<reference evidence="9" key="1">
    <citation type="submission" date="2020-07" db="EMBL/GenBank/DDBJ databases">
        <title>Multicomponent nature underlies the extraordinary mechanical properties of spider dragline silk.</title>
        <authorList>
            <person name="Kono N."/>
            <person name="Nakamura H."/>
            <person name="Mori M."/>
            <person name="Yoshida Y."/>
            <person name="Ohtoshi R."/>
            <person name="Malay A.D."/>
            <person name="Moran D.A.P."/>
            <person name="Tomita M."/>
            <person name="Numata K."/>
            <person name="Arakawa K."/>
        </authorList>
    </citation>
    <scope>NUCLEOTIDE SEQUENCE</scope>
</reference>
<keyword evidence="2" id="KW-0732">Signal</keyword>
<keyword evidence="5" id="KW-1015">Disulfide bond</keyword>
<dbReference type="FunFam" id="2.40.10.10:FF:000006">
    <property type="entry name" value="Serine proteinase stubble"/>
    <property type="match status" value="1"/>
</dbReference>
<accession>A0A8X6KPY8</accession>
<proteinExistence type="predicted"/>
<feature type="compositionally biased region" description="Acidic residues" evidence="6">
    <location>
        <begin position="279"/>
        <end position="289"/>
    </location>
</feature>
<feature type="domain" description="Peptidase S1" evidence="7">
    <location>
        <begin position="499"/>
        <end position="745"/>
    </location>
</feature>
<dbReference type="GO" id="GO:0004252">
    <property type="term" value="F:serine-type endopeptidase activity"/>
    <property type="evidence" value="ECO:0007669"/>
    <property type="project" value="InterPro"/>
</dbReference>
<evidence type="ECO:0000256" key="2">
    <source>
        <dbReference type="ARBA" id="ARBA00022729"/>
    </source>
</evidence>
<keyword evidence="4" id="KW-0720">Serine protease</keyword>